<dbReference type="EMBL" id="JAELUP010000006">
    <property type="protein sequence ID" value="MBJ6360305.1"/>
    <property type="molecule type" value="Genomic_DNA"/>
</dbReference>
<dbReference type="PROSITE" id="PS50123">
    <property type="entry name" value="CHER"/>
    <property type="match status" value="1"/>
</dbReference>
<accession>A0A934J4K6</accession>
<dbReference type="PANTHER" id="PTHR24422">
    <property type="entry name" value="CHEMOTAXIS PROTEIN METHYLTRANSFERASE"/>
    <property type="match status" value="1"/>
</dbReference>
<evidence type="ECO:0000256" key="1">
    <source>
        <dbReference type="ARBA" id="ARBA00001541"/>
    </source>
</evidence>
<dbReference type="InterPro" id="IPR029063">
    <property type="entry name" value="SAM-dependent_MTases_sf"/>
</dbReference>
<dbReference type="EC" id="2.1.1.80" evidence="2"/>
<dbReference type="InterPro" id="IPR050903">
    <property type="entry name" value="Bact_Chemotaxis_MeTrfase"/>
</dbReference>
<dbReference type="PANTHER" id="PTHR24422:SF19">
    <property type="entry name" value="CHEMOTAXIS PROTEIN METHYLTRANSFERASE"/>
    <property type="match status" value="1"/>
</dbReference>
<name>A0A934J4K6_9BACL</name>
<evidence type="ECO:0000256" key="4">
    <source>
        <dbReference type="ARBA" id="ARBA00022679"/>
    </source>
</evidence>
<dbReference type="GO" id="GO:0008983">
    <property type="term" value="F:protein-glutamate O-methyltransferase activity"/>
    <property type="evidence" value="ECO:0007669"/>
    <property type="project" value="UniProtKB-EC"/>
</dbReference>
<feature type="domain" description="CheR-type methyltransferase" evidence="6">
    <location>
        <begin position="1"/>
        <end position="272"/>
    </location>
</feature>
<dbReference type="GO" id="GO:0032259">
    <property type="term" value="P:methylation"/>
    <property type="evidence" value="ECO:0007669"/>
    <property type="project" value="UniProtKB-KW"/>
</dbReference>
<dbReference type="Pfam" id="PF03705">
    <property type="entry name" value="CheR_N"/>
    <property type="match status" value="1"/>
</dbReference>
<dbReference type="SMART" id="SM00138">
    <property type="entry name" value="MeTrc"/>
    <property type="match status" value="1"/>
</dbReference>
<reference evidence="7" key="1">
    <citation type="submission" date="2020-12" db="EMBL/GenBank/DDBJ databases">
        <authorList>
            <person name="Huq M.A."/>
        </authorList>
    </citation>
    <scope>NUCLEOTIDE SEQUENCE</scope>
    <source>
        <strain evidence="7">MAHUQ-46</strain>
    </source>
</reference>
<dbReference type="SUPFAM" id="SSF47757">
    <property type="entry name" value="Chemotaxis receptor methyltransferase CheR, N-terminal domain"/>
    <property type="match status" value="1"/>
</dbReference>
<sequence length="272" mass="31740">MAAAITQAEFKRLAEHIQAHYGIYLKDEKKSMLVSRLDPLLSQYGLGSFEEFYRYVLNDKSGEAATRLIDRITTNHTYFMREAGHFRFLQEKALSELVPLIKNKDLRIWSAGCSSGQEPYTLAMIIDQFFESDKHGWDTKLLATDLSPAILATAIRGEYTSEEISTLPASWRSLYFKRTAKGLFTVNDALKKEIIFRKFNLMDEVFPFKSRFHIIYCRNVMIYFDAETKLRLLKRFHQFLETGGYLFIGHSESIDRRLTGFRYVMPAVYRKE</sequence>
<comment type="catalytic activity">
    <reaction evidence="1">
        <text>L-glutamyl-[protein] + S-adenosyl-L-methionine = [protein]-L-glutamate 5-O-methyl ester + S-adenosyl-L-homocysteine</text>
        <dbReference type="Rhea" id="RHEA:24452"/>
        <dbReference type="Rhea" id="RHEA-COMP:10208"/>
        <dbReference type="Rhea" id="RHEA-COMP:10311"/>
        <dbReference type="ChEBI" id="CHEBI:29973"/>
        <dbReference type="ChEBI" id="CHEBI:57856"/>
        <dbReference type="ChEBI" id="CHEBI:59789"/>
        <dbReference type="ChEBI" id="CHEBI:82795"/>
        <dbReference type="EC" id="2.1.1.80"/>
    </reaction>
</comment>
<gene>
    <name evidence="7" type="ORF">JFN88_03080</name>
</gene>
<evidence type="ECO:0000259" key="6">
    <source>
        <dbReference type="PROSITE" id="PS50123"/>
    </source>
</evidence>
<organism evidence="7 8">
    <name type="scientific">Paenibacillus roseus</name>
    <dbReference type="NCBI Taxonomy" id="2798579"/>
    <lineage>
        <taxon>Bacteria</taxon>
        <taxon>Bacillati</taxon>
        <taxon>Bacillota</taxon>
        <taxon>Bacilli</taxon>
        <taxon>Bacillales</taxon>
        <taxon>Paenibacillaceae</taxon>
        <taxon>Paenibacillus</taxon>
    </lineage>
</organism>
<evidence type="ECO:0000256" key="5">
    <source>
        <dbReference type="ARBA" id="ARBA00022691"/>
    </source>
</evidence>
<dbReference type="Gene3D" id="1.10.155.10">
    <property type="entry name" value="Chemotaxis receptor methyltransferase CheR, N-terminal domain"/>
    <property type="match status" value="1"/>
</dbReference>
<dbReference type="AlphaFoldDB" id="A0A934J4K6"/>
<dbReference type="InterPro" id="IPR000780">
    <property type="entry name" value="CheR_MeTrfase"/>
</dbReference>
<keyword evidence="3" id="KW-0489">Methyltransferase</keyword>
<evidence type="ECO:0000313" key="7">
    <source>
        <dbReference type="EMBL" id="MBJ6360305.1"/>
    </source>
</evidence>
<evidence type="ECO:0000313" key="8">
    <source>
        <dbReference type="Proteomes" id="UP000640274"/>
    </source>
</evidence>
<dbReference type="PRINTS" id="PR00996">
    <property type="entry name" value="CHERMTFRASE"/>
</dbReference>
<dbReference type="InterPro" id="IPR026024">
    <property type="entry name" value="Chemotaxis_MeTrfase_CheR"/>
</dbReference>
<dbReference type="InterPro" id="IPR022642">
    <property type="entry name" value="CheR_C"/>
</dbReference>
<dbReference type="SUPFAM" id="SSF53335">
    <property type="entry name" value="S-adenosyl-L-methionine-dependent methyltransferases"/>
    <property type="match status" value="1"/>
</dbReference>
<evidence type="ECO:0000256" key="3">
    <source>
        <dbReference type="ARBA" id="ARBA00022603"/>
    </source>
</evidence>
<comment type="caution">
    <text evidence="7">The sequence shown here is derived from an EMBL/GenBank/DDBJ whole genome shotgun (WGS) entry which is preliminary data.</text>
</comment>
<dbReference type="RefSeq" id="WP_199017831.1">
    <property type="nucleotide sequence ID" value="NZ_JAELUP010000006.1"/>
</dbReference>
<dbReference type="InterPro" id="IPR036804">
    <property type="entry name" value="CheR_N_sf"/>
</dbReference>
<dbReference type="InterPro" id="IPR022641">
    <property type="entry name" value="CheR_N"/>
</dbReference>
<evidence type="ECO:0000256" key="2">
    <source>
        <dbReference type="ARBA" id="ARBA00012534"/>
    </source>
</evidence>
<dbReference type="Pfam" id="PF01739">
    <property type="entry name" value="CheR"/>
    <property type="match status" value="1"/>
</dbReference>
<dbReference type="Proteomes" id="UP000640274">
    <property type="component" value="Unassembled WGS sequence"/>
</dbReference>
<proteinExistence type="predicted"/>
<keyword evidence="5" id="KW-0949">S-adenosyl-L-methionine</keyword>
<keyword evidence="4" id="KW-0808">Transferase</keyword>
<keyword evidence="8" id="KW-1185">Reference proteome</keyword>
<dbReference type="PIRSF" id="PIRSF000410">
    <property type="entry name" value="CheR"/>
    <property type="match status" value="1"/>
</dbReference>
<protein>
    <recommendedName>
        <fullName evidence="2">protein-glutamate O-methyltransferase</fullName>
        <ecNumber evidence="2">2.1.1.80</ecNumber>
    </recommendedName>
</protein>
<dbReference type="Gene3D" id="3.40.50.150">
    <property type="entry name" value="Vaccinia Virus protein VP39"/>
    <property type="match status" value="1"/>
</dbReference>